<dbReference type="AlphaFoldDB" id="A0A134B8E3"/>
<keyword evidence="2" id="KW-1185">Reference proteome</keyword>
<reference evidence="2" key="1">
    <citation type="submission" date="2016-01" db="EMBL/GenBank/DDBJ databases">
        <authorList>
            <person name="Mitreva M."/>
            <person name="Pepin K.H."/>
            <person name="Mihindukulasuriya K.A."/>
            <person name="Fulton R."/>
            <person name="Fronick C."/>
            <person name="O'Laughlin M."/>
            <person name="Miner T."/>
            <person name="Herter B."/>
            <person name="Rosa B.A."/>
            <person name="Cordes M."/>
            <person name="Tomlinson C."/>
            <person name="Wollam A."/>
            <person name="Palsikar V.B."/>
            <person name="Mardis E.R."/>
            <person name="Wilson R.K."/>
        </authorList>
    </citation>
    <scope>NUCLEOTIDE SEQUENCE [LARGE SCALE GENOMIC DNA]</scope>
    <source>
        <strain evidence="2">KA00683</strain>
    </source>
</reference>
<sequence length="56" mass="6744">MKLYRSLRRPILVRVTTYIGQPIDQYRFIPPPSYAYPKKDYTPPLYLVERYGYKAS</sequence>
<accession>A0A134B8E3</accession>
<evidence type="ECO:0000313" key="1">
    <source>
        <dbReference type="EMBL" id="KXB76160.1"/>
    </source>
</evidence>
<comment type="caution">
    <text evidence="1">The sequence shown here is derived from an EMBL/GenBank/DDBJ whole genome shotgun (WGS) entry which is preliminary data.</text>
</comment>
<dbReference type="Proteomes" id="UP000070224">
    <property type="component" value="Unassembled WGS sequence"/>
</dbReference>
<proteinExistence type="predicted"/>
<organism evidence="1 2">
    <name type="scientific">Porphyromonas somerae</name>
    <dbReference type="NCBI Taxonomy" id="322095"/>
    <lineage>
        <taxon>Bacteria</taxon>
        <taxon>Pseudomonadati</taxon>
        <taxon>Bacteroidota</taxon>
        <taxon>Bacteroidia</taxon>
        <taxon>Bacteroidales</taxon>
        <taxon>Porphyromonadaceae</taxon>
        <taxon>Porphyromonas</taxon>
    </lineage>
</organism>
<protein>
    <submittedName>
        <fullName evidence="1">Uncharacterized protein</fullName>
    </submittedName>
</protein>
<name>A0A134B8E3_9PORP</name>
<evidence type="ECO:0000313" key="2">
    <source>
        <dbReference type="Proteomes" id="UP000070224"/>
    </source>
</evidence>
<dbReference type="EMBL" id="LSDK01000076">
    <property type="protein sequence ID" value="KXB76160.1"/>
    <property type="molecule type" value="Genomic_DNA"/>
</dbReference>
<dbReference type="PATRIC" id="fig|322095.3.peg.1081"/>
<gene>
    <name evidence="1" type="ORF">HMPREF3185_01097</name>
</gene>